<feature type="compositionally biased region" description="Basic residues" evidence="1">
    <location>
        <begin position="61"/>
        <end position="70"/>
    </location>
</feature>
<sequence length="86" mass="8870">MASSPITGAFRRGVAVPAIGLIANSASTASMVLPQPTAYACGWSLTSAGLRHMAMPVPGRPGRRGRRRISLTHPGYTATGLPAQGR</sequence>
<dbReference type="PATRIC" id="fig|1299334.3.peg.886"/>
<dbReference type="EMBL" id="JAOB01000011">
    <property type="protein sequence ID" value="EUA73215.1"/>
    <property type="molecule type" value="Genomic_DNA"/>
</dbReference>
<accession>X8E059</accession>
<protein>
    <submittedName>
        <fullName evidence="2">Uncharacterized protein</fullName>
    </submittedName>
</protein>
<evidence type="ECO:0000313" key="2">
    <source>
        <dbReference type="EMBL" id="EUA73215.1"/>
    </source>
</evidence>
<dbReference type="AlphaFoldDB" id="X8E059"/>
<organism evidence="2">
    <name type="scientific">Mycobacterium xenopi 4042</name>
    <dbReference type="NCBI Taxonomy" id="1299334"/>
    <lineage>
        <taxon>Bacteria</taxon>
        <taxon>Bacillati</taxon>
        <taxon>Actinomycetota</taxon>
        <taxon>Actinomycetes</taxon>
        <taxon>Mycobacteriales</taxon>
        <taxon>Mycobacteriaceae</taxon>
        <taxon>Mycobacterium</taxon>
    </lineage>
</organism>
<reference evidence="2" key="1">
    <citation type="submission" date="2014-01" db="EMBL/GenBank/DDBJ databases">
        <authorList>
            <person name="Brown-Elliot B."/>
            <person name="Wallace R."/>
            <person name="Lenaerts A."/>
            <person name="Ordway D."/>
            <person name="DeGroote M.A."/>
            <person name="Parker T."/>
            <person name="Sizemore C."/>
            <person name="Tallon L.J."/>
            <person name="Sadzewicz L.K."/>
            <person name="Sengamalay N."/>
            <person name="Fraser C.M."/>
            <person name="Hine E."/>
            <person name="Shefchek K.A."/>
            <person name="Das S.P."/>
            <person name="Tettelin H."/>
        </authorList>
    </citation>
    <scope>NUCLEOTIDE SEQUENCE [LARGE SCALE GENOMIC DNA]</scope>
    <source>
        <strain evidence="2">4042</strain>
    </source>
</reference>
<name>X8E059_MYCXE</name>
<feature type="region of interest" description="Disordered" evidence="1">
    <location>
        <begin position="56"/>
        <end position="86"/>
    </location>
</feature>
<gene>
    <name evidence="2" type="ORF">I553_9371</name>
</gene>
<proteinExistence type="predicted"/>
<evidence type="ECO:0000256" key="1">
    <source>
        <dbReference type="SAM" id="MobiDB-lite"/>
    </source>
</evidence>
<comment type="caution">
    <text evidence="2">The sequence shown here is derived from an EMBL/GenBank/DDBJ whole genome shotgun (WGS) entry which is preliminary data.</text>
</comment>